<keyword evidence="1" id="KW-0472">Membrane</keyword>
<keyword evidence="3" id="KW-1185">Reference proteome</keyword>
<evidence type="ECO:0000313" key="3">
    <source>
        <dbReference type="Proteomes" id="UP000183832"/>
    </source>
</evidence>
<dbReference type="OrthoDB" id="1937949at2759"/>
<gene>
    <name evidence="2" type="ORF">CLUMA_CG003261</name>
</gene>
<feature type="transmembrane region" description="Helical" evidence="1">
    <location>
        <begin position="9"/>
        <end position="27"/>
    </location>
</feature>
<dbReference type="Proteomes" id="UP000183832">
    <property type="component" value="Unassembled WGS sequence"/>
</dbReference>
<name>A0A1J1HNS5_9DIPT</name>
<keyword evidence="1" id="KW-0812">Transmembrane</keyword>
<keyword evidence="1" id="KW-1133">Transmembrane helix</keyword>
<evidence type="ECO:0000313" key="2">
    <source>
        <dbReference type="EMBL" id="CRK89611.1"/>
    </source>
</evidence>
<proteinExistence type="predicted"/>
<protein>
    <submittedName>
        <fullName evidence="2">CLUMA_CG003261, isoform A</fullName>
    </submittedName>
</protein>
<sequence>MDPPIQTEYLRSGGAMILIFIGTLWYLPKEQCWRTSPYGYQHRTS</sequence>
<accession>A0A1J1HNS5</accession>
<organism evidence="2 3">
    <name type="scientific">Clunio marinus</name>
    <dbReference type="NCBI Taxonomy" id="568069"/>
    <lineage>
        <taxon>Eukaryota</taxon>
        <taxon>Metazoa</taxon>
        <taxon>Ecdysozoa</taxon>
        <taxon>Arthropoda</taxon>
        <taxon>Hexapoda</taxon>
        <taxon>Insecta</taxon>
        <taxon>Pterygota</taxon>
        <taxon>Neoptera</taxon>
        <taxon>Endopterygota</taxon>
        <taxon>Diptera</taxon>
        <taxon>Nematocera</taxon>
        <taxon>Chironomoidea</taxon>
        <taxon>Chironomidae</taxon>
        <taxon>Clunio</taxon>
    </lineage>
</organism>
<dbReference type="AlphaFoldDB" id="A0A1J1HNS5"/>
<reference evidence="2 3" key="1">
    <citation type="submission" date="2015-04" db="EMBL/GenBank/DDBJ databases">
        <authorList>
            <person name="Syromyatnikov M.Y."/>
            <person name="Popov V.N."/>
        </authorList>
    </citation>
    <scope>NUCLEOTIDE SEQUENCE [LARGE SCALE GENOMIC DNA]</scope>
</reference>
<dbReference type="EMBL" id="CVRI01000013">
    <property type="protein sequence ID" value="CRK89611.1"/>
    <property type="molecule type" value="Genomic_DNA"/>
</dbReference>
<evidence type="ECO:0000256" key="1">
    <source>
        <dbReference type="SAM" id="Phobius"/>
    </source>
</evidence>